<feature type="domain" description="Ribosomal RNA small subunit methyltransferase E methyltransferase" evidence="5">
    <location>
        <begin position="95"/>
        <end position="142"/>
    </location>
</feature>
<dbReference type="InterPro" id="IPR029028">
    <property type="entry name" value="Alpha/beta_knot_MTases"/>
</dbReference>
<name>A0A1L6MY71_9BACT</name>
<evidence type="ECO:0000256" key="1">
    <source>
        <dbReference type="ARBA" id="ARBA00005528"/>
    </source>
</evidence>
<comment type="similarity">
    <text evidence="1">Belongs to the RNA methyltransferase RsmE family.</text>
</comment>
<dbReference type="EC" id="2.1.1.193" evidence="2"/>
<evidence type="ECO:0000256" key="3">
    <source>
        <dbReference type="ARBA" id="ARBA00025699"/>
    </source>
</evidence>
<organism evidence="6 7">
    <name type="scientific">Pajaroellobacter abortibovis</name>
    <dbReference type="NCBI Taxonomy" id="1882918"/>
    <lineage>
        <taxon>Bacteria</taxon>
        <taxon>Pseudomonadati</taxon>
        <taxon>Myxococcota</taxon>
        <taxon>Polyangia</taxon>
        <taxon>Polyangiales</taxon>
        <taxon>Polyangiaceae</taxon>
    </lineage>
</organism>
<gene>
    <name evidence="6" type="ORF">BCY86_07250</name>
</gene>
<evidence type="ECO:0000313" key="6">
    <source>
        <dbReference type="EMBL" id="APS00494.1"/>
    </source>
</evidence>
<evidence type="ECO:0000256" key="2">
    <source>
        <dbReference type="ARBA" id="ARBA00012328"/>
    </source>
</evidence>
<dbReference type="NCBIfam" id="TIGR00046">
    <property type="entry name" value="RsmE family RNA methyltransferase"/>
    <property type="match status" value="1"/>
</dbReference>
<proteinExistence type="inferred from homology"/>
<evidence type="ECO:0000256" key="4">
    <source>
        <dbReference type="ARBA" id="ARBA00047944"/>
    </source>
</evidence>
<dbReference type="GO" id="GO:0008168">
    <property type="term" value="F:methyltransferase activity"/>
    <property type="evidence" value="ECO:0007669"/>
    <property type="project" value="InterPro"/>
</dbReference>
<accession>A0A1L6MY71</accession>
<dbReference type="KEGG" id="pabo:BCY86_07250"/>
<dbReference type="InterPro" id="IPR006700">
    <property type="entry name" value="RsmE"/>
</dbReference>
<protein>
    <recommendedName>
        <fullName evidence="2">16S rRNA (uracil(1498)-N(3))-methyltransferase</fullName>
        <ecNumber evidence="2">2.1.1.193</ecNumber>
    </recommendedName>
</protein>
<comment type="catalytic activity">
    <reaction evidence="4">
        <text>uridine(1498) in 16S rRNA + S-adenosyl-L-methionine = N(3)-methyluridine(1498) in 16S rRNA + S-adenosyl-L-homocysteine + H(+)</text>
        <dbReference type="Rhea" id="RHEA:42920"/>
        <dbReference type="Rhea" id="RHEA-COMP:10283"/>
        <dbReference type="Rhea" id="RHEA-COMP:10284"/>
        <dbReference type="ChEBI" id="CHEBI:15378"/>
        <dbReference type="ChEBI" id="CHEBI:57856"/>
        <dbReference type="ChEBI" id="CHEBI:59789"/>
        <dbReference type="ChEBI" id="CHEBI:65315"/>
        <dbReference type="ChEBI" id="CHEBI:74502"/>
        <dbReference type="EC" id="2.1.1.193"/>
    </reaction>
</comment>
<dbReference type="InterPro" id="IPR046886">
    <property type="entry name" value="RsmE_MTase_dom"/>
</dbReference>
<keyword evidence="7" id="KW-1185">Reference proteome</keyword>
<evidence type="ECO:0000313" key="7">
    <source>
        <dbReference type="Proteomes" id="UP000185544"/>
    </source>
</evidence>
<dbReference type="EMBL" id="CP016908">
    <property type="protein sequence ID" value="APS00494.1"/>
    <property type="molecule type" value="Genomic_DNA"/>
</dbReference>
<reference evidence="6 7" key="1">
    <citation type="submission" date="2016-08" db="EMBL/GenBank/DDBJ databases">
        <title>Identification and validation of antigenic proteins from Pajaroellobacter abortibovis using de-novo genome sequence assembly and reverse vaccinology.</title>
        <authorList>
            <person name="Welly B.T."/>
            <person name="Miller M.R."/>
            <person name="Stott J.L."/>
            <person name="Blanchard M.T."/>
            <person name="Islas-Trejo A.D."/>
            <person name="O'Rourke S.M."/>
            <person name="Young A.E."/>
            <person name="Medrano J.F."/>
            <person name="Van Eenennaam A.L."/>
        </authorList>
    </citation>
    <scope>NUCLEOTIDE SEQUENCE [LARGE SCALE GENOMIC DNA]</scope>
    <source>
        <strain evidence="6 7">BTF92-0548A/99-0131</strain>
    </source>
</reference>
<dbReference type="AlphaFoldDB" id="A0A1L6MY71"/>
<dbReference type="SUPFAM" id="SSF75217">
    <property type="entry name" value="alpha/beta knot"/>
    <property type="match status" value="1"/>
</dbReference>
<dbReference type="GO" id="GO:0006364">
    <property type="term" value="P:rRNA processing"/>
    <property type="evidence" value="ECO:0007669"/>
    <property type="project" value="InterPro"/>
</dbReference>
<dbReference type="Proteomes" id="UP000185544">
    <property type="component" value="Chromosome"/>
</dbReference>
<dbReference type="STRING" id="1882918.BCY86_07250"/>
<dbReference type="InterPro" id="IPR029026">
    <property type="entry name" value="tRNA_m1G_MTases_N"/>
</dbReference>
<dbReference type="Gene3D" id="3.40.1280.10">
    <property type="match status" value="1"/>
</dbReference>
<comment type="function">
    <text evidence="3">Specifically methylates the N3 position of the uracil ring of uridine 1498 (m3U1498) in 16S rRNA. Acts on the fully assembled 30S ribosomal subunit.</text>
</comment>
<dbReference type="Pfam" id="PF04452">
    <property type="entry name" value="Methyltrans_RNA"/>
    <property type="match status" value="1"/>
</dbReference>
<sequence>MTLSHLPIIRTKHTSRGNQVIRLPLENLEEGARELDRASSHYLGHVLHLQEGEGLIAFDPTSKLQAKAIVVACTSAHWTIEVDRLAPSPQQAVHSICWIQGIPKGEKCDAIMQDATELGATDFWIASYERSIVRLDHLRAKKNVSTGSGLRFKGPGSATDSSHPAFEDHCLRLPY</sequence>
<evidence type="ECO:0000259" key="5">
    <source>
        <dbReference type="Pfam" id="PF04452"/>
    </source>
</evidence>